<reference evidence="6 7" key="1">
    <citation type="submission" date="2020-04" db="EMBL/GenBank/DDBJ databases">
        <title>Novel species.</title>
        <authorList>
            <person name="Teo W.F.A."/>
            <person name="Lipun K."/>
            <person name="Srisuk N."/>
            <person name="Duangmal K."/>
        </authorList>
    </citation>
    <scope>NUCLEOTIDE SEQUENCE [LARGE SCALE GENOMIC DNA]</scope>
    <source>
        <strain evidence="6 7">K13G38</strain>
    </source>
</reference>
<dbReference type="RefSeq" id="WP_168517990.1">
    <property type="nucleotide sequence ID" value="NZ_JAAXLS010000013.1"/>
</dbReference>
<keyword evidence="2" id="KW-0288">FMN</keyword>
<comment type="caution">
    <text evidence="6">The sequence shown here is derived from an EMBL/GenBank/DDBJ whole genome shotgun (WGS) entry which is preliminary data.</text>
</comment>
<gene>
    <name evidence="6" type="ORF">HFP15_20425</name>
</gene>
<keyword evidence="4" id="KW-0503">Monooxygenase</keyword>
<accession>A0ABX1JA80</accession>
<dbReference type="EMBL" id="JAAXLS010000013">
    <property type="protein sequence ID" value="NKQ55255.1"/>
    <property type="molecule type" value="Genomic_DNA"/>
</dbReference>
<dbReference type="PANTHER" id="PTHR42847:SF4">
    <property type="entry name" value="ALKANESULFONATE MONOOXYGENASE-RELATED"/>
    <property type="match status" value="1"/>
</dbReference>
<dbReference type="PANTHER" id="PTHR42847">
    <property type="entry name" value="ALKANESULFONATE MONOOXYGENASE"/>
    <property type="match status" value="1"/>
</dbReference>
<dbReference type="InterPro" id="IPR011251">
    <property type="entry name" value="Luciferase-like_dom"/>
</dbReference>
<dbReference type="CDD" id="cd01097">
    <property type="entry name" value="Tetrahydromethanopterin_reductase"/>
    <property type="match status" value="1"/>
</dbReference>
<dbReference type="InterPro" id="IPR050172">
    <property type="entry name" value="SsuD_RutA_monooxygenase"/>
</dbReference>
<dbReference type="SUPFAM" id="SSF51679">
    <property type="entry name" value="Bacterial luciferase-like"/>
    <property type="match status" value="1"/>
</dbReference>
<keyword evidence="7" id="KW-1185">Reference proteome</keyword>
<organism evidence="6 7">
    <name type="scientific">Amycolatopsis acididurans</name>
    <dbReference type="NCBI Taxonomy" id="2724524"/>
    <lineage>
        <taxon>Bacteria</taxon>
        <taxon>Bacillati</taxon>
        <taxon>Actinomycetota</taxon>
        <taxon>Actinomycetes</taxon>
        <taxon>Pseudonocardiales</taxon>
        <taxon>Pseudonocardiaceae</taxon>
        <taxon>Amycolatopsis</taxon>
    </lineage>
</organism>
<keyword evidence="3" id="KW-0560">Oxidoreductase</keyword>
<evidence type="ECO:0000256" key="1">
    <source>
        <dbReference type="ARBA" id="ARBA00022630"/>
    </source>
</evidence>
<evidence type="ECO:0000313" key="6">
    <source>
        <dbReference type="EMBL" id="NKQ55255.1"/>
    </source>
</evidence>
<evidence type="ECO:0000256" key="4">
    <source>
        <dbReference type="ARBA" id="ARBA00023033"/>
    </source>
</evidence>
<proteinExistence type="predicted"/>
<sequence>MTNRPFRFGLVGTAADLKTWTDLARRAEDRGYDTLVSPDPQLDADPFTILSAAAAVTTNLHVGTWVAVDSFRDRRLLDWQARSLHEFTGGRFELGLGTGRPAAVRKLEQLGGEFGTGAQRFAHIKETIAYLKREPGGPPLLLAPGGPKMRALAAREADIVTMAFMPDTTSATAKSIVDSFRAEAGERDIELALSLMAVGDEPAPWLEKFIGSTVAELAAAGAVTVLPGGPREGADTLLRRREELGTSYVTINSGFLDQFAPIIELLKGR</sequence>
<protein>
    <submittedName>
        <fullName evidence="6">LLM class flavin-dependent oxidoreductase</fullName>
    </submittedName>
</protein>
<dbReference type="Pfam" id="PF00296">
    <property type="entry name" value="Bac_luciferase"/>
    <property type="match status" value="1"/>
</dbReference>
<dbReference type="Gene3D" id="3.20.20.30">
    <property type="entry name" value="Luciferase-like domain"/>
    <property type="match status" value="2"/>
</dbReference>
<evidence type="ECO:0000259" key="5">
    <source>
        <dbReference type="Pfam" id="PF00296"/>
    </source>
</evidence>
<evidence type="ECO:0000256" key="2">
    <source>
        <dbReference type="ARBA" id="ARBA00022643"/>
    </source>
</evidence>
<evidence type="ECO:0000313" key="7">
    <source>
        <dbReference type="Proteomes" id="UP000715441"/>
    </source>
</evidence>
<dbReference type="InterPro" id="IPR036661">
    <property type="entry name" value="Luciferase-like_sf"/>
</dbReference>
<keyword evidence="1" id="KW-0285">Flavoprotein</keyword>
<dbReference type="Proteomes" id="UP000715441">
    <property type="component" value="Unassembled WGS sequence"/>
</dbReference>
<name>A0ABX1JA80_9PSEU</name>
<evidence type="ECO:0000256" key="3">
    <source>
        <dbReference type="ARBA" id="ARBA00023002"/>
    </source>
</evidence>
<feature type="domain" description="Luciferase-like" evidence="5">
    <location>
        <begin position="11"/>
        <end position="133"/>
    </location>
</feature>